<dbReference type="SUPFAM" id="SSF48592">
    <property type="entry name" value="GroEL equatorial domain-like"/>
    <property type="match status" value="1"/>
</dbReference>
<evidence type="ECO:0000256" key="2">
    <source>
        <dbReference type="ARBA" id="ARBA00022840"/>
    </source>
</evidence>
<evidence type="ECO:0000256" key="1">
    <source>
        <dbReference type="ARBA" id="ARBA00022741"/>
    </source>
</evidence>
<dbReference type="AlphaFoldDB" id="A0A8J4RTW4"/>
<keyword evidence="4" id="KW-0812">Transmembrane</keyword>
<reference evidence="5" key="1">
    <citation type="submission" date="2020-03" db="EMBL/GenBank/DDBJ databases">
        <title>Castanea mollissima Vanexum genome sequencing.</title>
        <authorList>
            <person name="Staton M."/>
        </authorList>
    </citation>
    <scope>NUCLEOTIDE SEQUENCE</scope>
    <source>
        <tissue evidence="5">Leaf</tissue>
    </source>
</reference>
<evidence type="ECO:0000256" key="4">
    <source>
        <dbReference type="SAM" id="Phobius"/>
    </source>
</evidence>
<dbReference type="InterPro" id="IPR017998">
    <property type="entry name" value="Chaperone_TCP-1"/>
</dbReference>
<organism evidence="5 6">
    <name type="scientific">Castanea mollissima</name>
    <name type="common">Chinese chestnut</name>
    <dbReference type="NCBI Taxonomy" id="60419"/>
    <lineage>
        <taxon>Eukaryota</taxon>
        <taxon>Viridiplantae</taxon>
        <taxon>Streptophyta</taxon>
        <taxon>Embryophyta</taxon>
        <taxon>Tracheophyta</taxon>
        <taxon>Spermatophyta</taxon>
        <taxon>Magnoliopsida</taxon>
        <taxon>eudicotyledons</taxon>
        <taxon>Gunneridae</taxon>
        <taxon>Pentapetalae</taxon>
        <taxon>rosids</taxon>
        <taxon>fabids</taxon>
        <taxon>Fagales</taxon>
        <taxon>Fagaceae</taxon>
        <taxon>Castanea</taxon>
    </lineage>
</organism>
<proteinExistence type="predicted"/>
<feature type="transmembrane region" description="Helical" evidence="4">
    <location>
        <begin position="131"/>
        <end position="152"/>
    </location>
</feature>
<keyword evidence="4" id="KW-1133">Transmembrane helix</keyword>
<dbReference type="OrthoDB" id="10052040at2759"/>
<dbReference type="InterPro" id="IPR002423">
    <property type="entry name" value="Cpn60/GroEL/TCP-1"/>
</dbReference>
<keyword evidence="2" id="KW-0067">ATP-binding</keyword>
<dbReference type="GO" id="GO:0005524">
    <property type="term" value="F:ATP binding"/>
    <property type="evidence" value="ECO:0007669"/>
    <property type="project" value="UniProtKB-KW"/>
</dbReference>
<dbReference type="InterPro" id="IPR027413">
    <property type="entry name" value="GROEL-like_equatorial_sf"/>
</dbReference>
<name>A0A8J4RTW4_9ROSI</name>
<dbReference type="GO" id="GO:0140662">
    <property type="term" value="F:ATP-dependent protein folding chaperone"/>
    <property type="evidence" value="ECO:0007669"/>
    <property type="project" value="InterPro"/>
</dbReference>
<evidence type="ECO:0000256" key="3">
    <source>
        <dbReference type="ARBA" id="ARBA00023186"/>
    </source>
</evidence>
<protein>
    <submittedName>
        <fullName evidence="5">Uncharacterized protein</fullName>
    </submittedName>
</protein>
<accession>A0A8J4RTW4</accession>
<gene>
    <name evidence="5" type="ORF">CMV_003050</name>
</gene>
<dbReference type="Gene3D" id="1.10.560.10">
    <property type="entry name" value="GroEL-like equatorial domain"/>
    <property type="match status" value="1"/>
</dbReference>
<evidence type="ECO:0000313" key="6">
    <source>
        <dbReference type="Proteomes" id="UP000737018"/>
    </source>
</evidence>
<keyword evidence="1" id="KW-0547">Nucleotide-binding</keyword>
<sequence length="355" mass="39231">MDQQRWLVKLMGYDYEIEYRPGRENLAADALLRLHGELIAITCPQPTWLAKVRHEAHNDPLLIAMREDLQKDTKSTSGYEARGGQLWYKDRLVLSPSSLYKEAIIREFHDTPIGISVVAWRSAFGVWRRDWYLGVVWRLALGCGFAVGFVWVCCGLHGFGSAWVFLVVVGVGFGGWNGGGYCDWVVVASRCRGGFAWWWLGFFAGWATISWISLEIGGCCGNWVDSGSGFGVGAGAFEVAARQHLINEVKKTVQGRAQLGVEAFANALLVVPKTLAENSGLDTQDVIIALTGEHDRGNIVGLNQHTGEPIDPQMEGIFYNYSVKSQIINSGPVIASQLLLVDEVIRAGRNMRKPN</sequence>
<evidence type="ECO:0000313" key="5">
    <source>
        <dbReference type="EMBL" id="KAF3973534.1"/>
    </source>
</evidence>
<dbReference type="Proteomes" id="UP000737018">
    <property type="component" value="Unassembled WGS sequence"/>
</dbReference>
<keyword evidence="3" id="KW-0143">Chaperone</keyword>
<comment type="caution">
    <text evidence="5">The sequence shown here is derived from an EMBL/GenBank/DDBJ whole genome shotgun (WGS) entry which is preliminary data.</text>
</comment>
<feature type="transmembrane region" description="Helical" evidence="4">
    <location>
        <begin position="196"/>
        <end position="214"/>
    </location>
</feature>
<dbReference type="PANTHER" id="PTHR11353">
    <property type="entry name" value="CHAPERONIN"/>
    <property type="match status" value="1"/>
</dbReference>
<dbReference type="Pfam" id="PF00118">
    <property type="entry name" value="Cpn60_TCP1"/>
    <property type="match status" value="1"/>
</dbReference>
<keyword evidence="4" id="KW-0472">Membrane</keyword>
<feature type="transmembrane region" description="Helical" evidence="4">
    <location>
        <begin position="158"/>
        <end position="176"/>
    </location>
</feature>
<dbReference type="EMBL" id="JRKL02000233">
    <property type="protein sequence ID" value="KAF3973534.1"/>
    <property type="molecule type" value="Genomic_DNA"/>
</dbReference>
<keyword evidence="6" id="KW-1185">Reference proteome</keyword>